<dbReference type="RefSeq" id="WP_082664188.1">
    <property type="nucleotide sequence ID" value="NZ_JBHSQC010000004.1"/>
</dbReference>
<dbReference type="SMART" id="SM00257">
    <property type="entry name" value="LysM"/>
    <property type="match status" value="4"/>
</dbReference>
<sequence length="456" mass="48104">MRFKFGKLSLVLSVLLLFSLSFALAIPASAANSQYITKGNTSAKMVALTFDDGSDGKNVAKILQILNTNKIKATFFITGKAAENHPQGIKNIVAQGHDIGNHSYSHPDFTGMSAAQIKTELDKTEAAIKKAAGKSTKPYFRAPLGSVNAATLQAVGNQGYTKTIGWTIDTVDWKGVSSSEITNKVLNNATPGMIVLMHAGEGATGTPGALQNMITQLKAKGYTFVTISQLLSTTSTPIPTASSGQHIVKAGDTLTKIAALYGVSVQQLVTANKLTNANVIRVGQLLTIPTTNYTVKAGDTLIKIAKAHNVTVQQLTAVNHLANPNILKIGQVIKIPAKTTTLTTPKPTPVALTYTIKAGDTLYSIAKKYGVTVQDIVTANKLANANMIKVGQVIKIPGKTSAAPTQPTTVKYTVKAGDTVYSIAKKYGTTVQKIASANKLNAAYLIKVGQVLTIPK</sequence>
<dbReference type="InterPro" id="IPR018392">
    <property type="entry name" value="LysM"/>
</dbReference>
<dbReference type="PANTHER" id="PTHR33734">
    <property type="entry name" value="LYSM DOMAIN-CONTAINING GPI-ANCHORED PROTEIN 2"/>
    <property type="match status" value="1"/>
</dbReference>
<feature type="chain" id="PRO_5045143606" evidence="1">
    <location>
        <begin position="31"/>
        <end position="456"/>
    </location>
</feature>
<proteinExistence type="predicted"/>
<dbReference type="PANTHER" id="PTHR33734:SF22">
    <property type="entry name" value="MEMBRANE-BOUND LYTIC MUREIN TRANSGLYCOSYLASE D"/>
    <property type="match status" value="1"/>
</dbReference>
<dbReference type="InterPro" id="IPR011330">
    <property type="entry name" value="Glyco_hydro/deAcase_b/a-brl"/>
</dbReference>
<feature type="domain" description="LysM" evidence="3">
    <location>
        <begin position="291"/>
        <end position="335"/>
    </location>
</feature>
<dbReference type="CDD" id="cd00118">
    <property type="entry name" value="LysM"/>
    <property type="match status" value="4"/>
</dbReference>
<feature type="domain" description="NodB homology" evidence="2">
    <location>
        <begin position="44"/>
        <end position="225"/>
    </location>
</feature>
<feature type="domain" description="LysM" evidence="3">
    <location>
        <begin position="244"/>
        <end position="288"/>
    </location>
</feature>
<evidence type="ECO:0000313" key="5">
    <source>
        <dbReference type="Proteomes" id="UP001597285"/>
    </source>
</evidence>
<dbReference type="Gene3D" id="3.20.20.370">
    <property type="entry name" value="Glycoside hydrolase/deacetylase"/>
    <property type="match status" value="1"/>
</dbReference>
<gene>
    <name evidence="4" type="ORF">ACFSBK_05105</name>
</gene>
<dbReference type="SUPFAM" id="SSF88713">
    <property type="entry name" value="Glycoside hydrolase/deacetylase"/>
    <property type="match status" value="1"/>
</dbReference>
<feature type="domain" description="LysM" evidence="3">
    <location>
        <begin position="410"/>
        <end position="454"/>
    </location>
</feature>
<reference evidence="5" key="1">
    <citation type="journal article" date="2019" name="Int. J. Syst. Evol. Microbiol.">
        <title>The Global Catalogue of Microorganisms (GCM) 10K type strain sequencing project: providing services to taxonomists for standard genome sequencing and annotation.</title>
        <authorList>
            <consortium name="The Broad Institute Genomics Platform"/>
            <consortium name="The Broad Institute Genome Sequencing Center for Infectious Disease"/>
            <person name="Wu L."/>
            <person name="Ma J."/>
        </authorList>
    </citation>
    <scope>NUCLEOTIDE SEQUENCE [LARGE SCALE GENOMIC DNA]</scope>
    <source>
        <strain evidence="5">KCTC 42143</strain>
    </source>
</reference>
<comment type="caution">
    <text evidence="4">The sequence shown here is derived from an EMBL/GenBank/DDBJ whole genome shotgun (WGS) entry which is preliminary data.</text>
</comment>
<evidence type="ECO:0000256" key="1">
    <source>
        <dbReference type="SAM" id="SignalP"/>
    </source>
</evidence>
<evidence type="ECO:0000259" key="2">
    <source>
        <dbReference type="PROSITE" id="PS51677"/>
    </source>
</evidence>
<keyword evidence="1" id="KW-0732">Signal</keyword>
<protein>
    <submittedName>
        <fullName evidence="4">LysM peptidoglycan-binding domain-containing protein</fullName>
    </submittedName>
</protein>
<organism evidence="4 5">
    <name type="scientific">Carnobacterium antarcticum</name>
    <dbReference type="NCBI Taxonomy" id="2126436"/>
    <lineage>
        <taxon>Bacteria</taxon>
        <taxon>Bacillati</taxon>
        <taxon>Bacillota</taxon>
        <taxon>Bacilli</taxon>
        <taxon>Lactobacillales</taxon>
        <taxon>Carnobacteriaceae</taxon>
        <taxon>Carnobacterium</taxon>
    </lineage>
</organism>
<dbReference type="Gene3D" id="3.10.350.10">
    <property type="entry name" value="LysM domain"/>
    <property type="match status" value="4"/>
</dbReference>
<accession>A0ABW4NM94</accession>
<dbReference type="Pfam" id="PF01476">
    <property type="entry name" value="LysM"/>
    <property type="match status" value="4"/>
</dbReference>
<dbReference type="InterPro" id="IPR036779">
    <property type="entry name" value="LysM_dom_sf"/>
</dbReference>
<dbReference type="SUPFAM" id="SSF54106">
    <property type="entry name" value="LysM domain"/>
    <property type="match status" value="4"/>
</dbReference>
<dbReference type="InterPro" id="IPR002509">
    <property type="entry name" value="NODB_dom"/>
</dbReference>
<feature type="signal peptide" evidence="1">
    <location>
        <begin position="1"/>
        <end position="30"/>
    </location>
</feature>
<name>A0ABW4NM94_9LACT</name>
<evidence type="ECO:0000313" key="4">
    <source>
        <dbReference type="EMBL" id="MFD1799238.1"/>
    </source>
</evidence>
<feature type="domain" description="LysM" evidence="3">
    <location>
        <begin position="352"/>
        <end position="396"/>
    </location>
</feature>
<dbReference type="PROSITE" id="PS51677">
    <property type="entry name" value="NODB"/>
    <property type="match status" value="1"/>
</dbReference>
<keyword evidence="5" id="KW-1185">Reference proteome</keyword>
<evidence type="ECO:0000259" key="3">
    <source>
        <dbReference type="PROSITE" id="PS51782"/>
    </source>
</evidence>
<dbReference type="CDD" id="cd10917">
    <property type="entry name" value="CE4_NodB_like_6s_7s"/>
    <property type="match status" value="1"/>
</dbReference>
<dbReference type="Proteomes" id="UP001597285">
    <property type="component" value="Unassembled WGS sequence"/>
</dbReference>
<dbReference type="Pfam" id="PF01522">
    <property type="entry name" value="Polysacc_deac_1"/>
    <property type="match status" value="1"/>
</dbReference>
<dbReference type="PROSITE" id="PS51782">
    <property type="entry name" value="LYSM"/>
    <property type="match status" value="4"/>
</dbReference>
<dbReference type="EMBL" id="JBHUFF010000009">
    <property type="protein sequence ID" value="MFD1799238.1"/>
    <property type="molecule type" value="Genomic_DNA"/>
</dbReference>